<keyword evidence="2" id="KW-0678">Repressor</keyword>
<feature type="compositionally biased region" description="Polar residues" evidence="8">
    <location>
        <begin position="189"/>
        <end position="217"/>
    </location>
</feature>
<feature type="region of interest" description="Disordered" evidence="8">
    <location>
        <begin position="512"/>
        <end position="614"/>
    </location>
</feature>
<feature type="region of interest" description="Disordered" evidence="8">
    <location>
        <begin position="170"/>
        <end position="230"/>
    </location>
</feature>
<feature type="compositionally biased region" description="Polar residues" evidence="8">
    <location>
        <begin position="14"/>
        <end position="24"/>
    </location>
</feature>
<feature type="compositionally biased region" description="Low complexity" evidence="8">
    <location>
        <begin position="512"/>
        <end position="522"/>
    </location>
</feature>
<dbReference type="PANTHER" id="PTHR12346:SF0">
    <property type="entry name" value="SIN3A, ISOFORM G"/>
    <property type="match status" value="1"/>
</dbReference>
<dbReference type="Proteomes" id="UP001309876">
    <property type="component" value="Unassembled WGS sequence"/>
</dbReference>
<dbReference type="Pfam" id="PF08295">
    <property type="entry name" value="Sin3_corepress"/>
    <property type="match status" value="1"/>
</dbReference>
<keyword evidence="3" id="KW-0677">Repeat</keyword>
<dbReference type="InterPro" id="IPR036600">
    <property type="entry name" value="PAH_sf"/>
</dbReference>
<dbReference type="PROSITE" id="PS51477">
    <property type="entry name" value="PAH"/>
    <property type="match status" value="2"/>
</dbReference>
<dbReference type="FunFam" id="1.20.1160.11:FF:000002">
    <property type="entry name" value="Paired amphipathic helix protein SIN3"/>
    <property type="match status" value="1"/>
</dbReference>
<dbReference type="InterPro" id="IPR003822">
    <property type="entry name" value="PAH"/>
</dbReference>
<dbReference type="SMART" id="SM00761">
    <property type="entry name" value="HDAC_interact"/>
    <property type="match status" value="1"/>
</dbReference>
<comment type="subcellular location">
    <subcellularLocation>
        <location evidence="1 7">Nucleus</location>
    </subcellularLocation>
</comment>
<feature type="compositionally biased region" description="Polar residues" evidence="8">
    <location>
        <begin position="405"/>
        <end position="420"/>
    </location>
</feature>
<dbReference type="InterPro" id="IPR031693">
    <property type="entry name" value="Sin3_C"/>
</dbReference>
<feature type="compositionally biased region" description="Low complexity" evidence="8">
    <location>
        <begin position="569"/>
        <end position="583"/>
    </location>
</feature>
<dbReference type="GO" id="GO:0000122">
    <property type="term" value="P:negative regulation of transcription by RNA polymerase II"/>
    <property type="evidence" value="ECO:0007669"/>
    <property type="project" value="TreeGrafter"/>
</dbReference>
<evidence type="ECO:0000259" key="9">
    <source>
        <dbReference type="SMART" id="SM00761"/>
    </source>
</evidence>
<organism evidence="10 11">
    <name type="scientific">Lithohypha guttulata</name>
    <dbReference type="NCBI Taxonomy" id="1690604"/>
    <lineage>
        <taxon>Eukaryota</taxon>
        <taxon>Fungi</taxon>
        <taxon>Dikarya</taxon>
        <taxon>Ascomycota</taxon>
        <taxon>Pezizomycotina</taxon>
        <taxon>Eurotiomycetes</taxon>
        <taxon>Chaetothyriomycetidae</taxon>
        <taxon>Chaetothyriales</taxon>
        <taxon>Trichomeriaceae</taxon>
        <taxon>Lithohypha</taxon>
    </lineage>
</organism>
<sequence length="1471" mass="166518">MNQAPGDHWRGQGPPSSGENQQANRPYGAFGSGNGSTQQPHVLPPPPSSGFPLQHGQPQSGHAGDRLSIADLTAGVPAQSQYNTAPPPAHSQSHPLSSLSANLPHQSPEYGNREREIRELRAREEMRERERQEREARDRHLERLSREQQQAPLQSHVGSLPLHQPVASKVQGSLQGPNGLLGGGGAGVHTTNAPVPLSQQYPQHQLPPQSAAPNYLTQPPPATAHSNIAGGQQPILNDALSYLDQVKVRFSDQPDVYNRFLDIMKDFKSQAIDTPGVISRVSELFNGHPELIQGFNTFLPPGYRIECGTADNPDAIRVTTPSGTISHSLQNRNRDPFDTMPPAGLPRQDTVESTRSWAQQISPAARHARLPGYDPDSEAMLQDQRNVSQLQNAASAAANGHTRPAQGSSPIPGQQGLYPQQASLFGNGADIKRGGPVEFNHAISYVNKIKNRFVQQPEIYKQFLEILQTYQRESKPIQDVYAQVTQLFISAPDLLEDFKQFLPESAAHAKAQAAARAQQADAETSSARNEPYSGTLPQTQTPRPNPKMPPMGQFDPPSTTKDNKKRKAPVPAASQPQPQSTQEARGRGMDAQPASKKQKFDNKQKNAELPIAPPVDPTLVPALPEPLPPSSTASTSQEELGFFERAKKQIGNRASYAEFLKLINLYSQDIIDKYVLADRVQSFIGSQSDLMAYFRGVLGIEEQDEIVEARMRSETGRVNLAHCRAYGPSYRHLPKRDQNKTCKGRDGMCYEVLNDVWASHPTWASEDSGFVAHRKNQYEESLHRIEEERHDYDFHIESCLRTIQLMEPLVQQINVMSDEGRANFRVDKTFGGASEAIPKRVILKIYGREVGNQVLNDLFVRPAQVMPTVLNRLKQKLEEWKQVQREWEKVWRDQINKQFWRSLDHQGIAQRNADKKNFQQKTLTSEIQAKYEEQKRSRDQGARSKTYQLEYQFADEAVLMNTTQLILAGLEVDKSDINSNVQTKIKSWLQDFVVKFFGLEREQFIDDVDAAVQQVLSPSEDRVDEADSDAQASTSRKARSAIKTSESLRHRALMNRNGKEDSLAPTSKESTPVPEAPSTTSTEQEHEQSGPEEAMQHRKWIRLNKTESRTIFQELELDDAYPHETFNFYANSNLYCFFRLFEMLYSRLLAVKKDEVAVVEAVRRFRGDGMAPKAALPLRMVDKTPQDFFKEVDGSRTYYDQIVEMSCEVLLGRVDRDYLEETLRRYYNKSGWQLYMVDKHVHAILRFLNTIMVADSKERSLEIANLFFKDRERQETTRKIELQYRNAVKRMSKDHEVFRITWNPTEKSCTIRLFPPDDTTFDSNELSDEAQWQTYVASYTMSEPTEGIDPAKVRRPYLQRNIPLQSSNPQISYAENIDSLNHTDQQFAYIGADTYKLYLSGIFAFERQGVRASGRYLAGEQAQSEPFREKFVRNVVWMKDQPMEAVEARLAAWERGLREGLQGFEDQFMDQ</sequence>
<evidence type="ECO:0000313" key="10">
    <source>
        <dbReference type="EMBL" id="KAK5088116.1"/>
    </source>
</evidence>
<comment type="caution">
    <text evidence="10">The sequence shown here is derived from an EMBL/GenBank/DDBJ whole genome shotgun (WGS) entry which is preliminary data.</text>
</comment>
<feature type="region of interest" description="Disordered" evidence="8">
    <location>
        <begin position="321"/>
        <end position="420"/>
    </location>
</feature>
<evidence type="ECO:0000256" key="8">
    <source>
        <dbReference type="SAM" id="MobiDB-lite"/>
    </source>
</evidence>
<protein>
    <submittedName>
        <fullName evidence="10">Transcriptional regulatory protein sin3</fullName>
    </submittedName>
</protein>
<evidence type="ECO:0000313" key="11">
    <source>
        <dbReference type="Proteomes" id="UP001309876"/>
    </source>
</evidence>
<keyword evidence="6 7" id="KW-0539">Nucleus</keyword>
<feature type="compositionally biased region" description="Polar residues" evidence="8">
    <location>
        <begin position="383"/>
        <end position="392"/>
    </location>
</feature>
<feature type="compositionally biased region" description="Polar residues" evidence="8">
    <location>
        <begin position="351"/>
        <end position="362"/>
    </location>
</feature>
<feature type="compositionally biased region" description="Polar residues" evidence="8">
    <location>
        <begin position="321"/>
        <end position="331"/>
    </location>
</feature>
<keyword evidence="4" id="KW-0805">Transcription regulation</keyword>
<name>A0AAN7T294_9EURO</name>
<feature type="compositionally biased region" description="Polar residues" evidence="8">
    <location>
        <begin position="78"/>
        <end position="105"/>
    </location>
</feature>
<dbReference type="SUPFAM" id="SSF47762">
    <property type="entry name" value="PAH2 domain"/>
    <property type="match status" value="3"/>
</dbReference>
<dbReference type="FunFam" id="1.20.1160.11:FF:000001">
    <property type="entry name" value="Paired amphipathic helix protein Sin3"/>
    <property type="match status" value="1"/>
</dbReference>
<gene>
    <name evidence="10" type="primary">SIN3_1</name>
    <name evidence="10" type="ORF">LTR05_002333</name>
</gene>
<feature type="region of interest" description="Disordered" evidence="8">
    <location>
        <begin position="1017"/>
        <end position="1098"/>
    </location>
</feature>
<accession>A0AAN7T294</accession>
<evidence type="ECO:0000256" key="2">
    <source>
        <dbReference type="ARBA" id="ARBA00022491"/>
    </source>
</evidence>
<feature type="region of interest" description="Disordered" evidence="8">
    <location>
        <begin position="1"/>
        <end position="154"/>
    </location>
</feature>
<dbReference type="EMBL" id="JAVRRJ010000002">
    <property type="protein sequence ID" value="KAK5088116.1"/>
    <property type="molecule type" value="Genomic_DNA"/>
</dbReference>
<feature type="compositionally biased region" description="Basic and acidic residues" evidence="8">
    <location>
        <begin position="111"/>
        <end position="146"/>
    </location>
</feature>
<feature type="domain" description="Histone deacetylase interacting" evidence="9">
    <location>
        <begin position="722"/>
        <end position="823"/>
    </location>
</feature>
<dbReference type="GO" id="GO:0003714">
    <property type="term" value="F:transcription corepressor activity"/>
    <property type="evidence" value="ECO:0007669"/>
    <property type="project" value="InterPro"/>
</dbReference>
<evidence type="ECO:0000256" key="4">
    <source>
        <dbReference type="ARBA" id="ARBA00023015"/>
    </source>
</evidence>
<keyword evidence="11" id="KW-1185">Reference proteome</keyword>
<dbReference type="Gene3D" id="1.20.1160.11">
    <property type="entry name" value="Paired amphipathic helix"/>
    <property type="match status" value="3"/>
</dbReference>
<dbReference type="Pfam" id="PF16879">
    <property type="entry name" value="Sin3a_C"/>
    <property type="match status" value="1"/>
</dbReference>
<evidence type="ECO:0000256" key="6">
    <source>
        <dbReference type="ARBA" id="ARBA00023242"/>
    </source>
</evidence>
<evidence type="ECO:0000256" key="3">
    <source>
        <dbReference type="ARBA" id="ARBA00022737"/>
    </source>
</evidence>
<dbReference type="GO" id="GO:0010628">
    <property type="term" value="P:positive regulation of gene expression"/>
    <property type="evidence" value="ECO:0007669"/>
    <property type="project" value="UniProtKB-ARBA"/>
</dbReference>
<evidence type="ECO:0000256" key="5">
    <source>
        <dbReference type="ARBA" id="ARBA00023163"/>
    </source>
</evidence>
<keyword evidence="5" id="KW-0804">Transcription</keyword>
<evidence type="ECO:0000256" key="1">
    <source>
        <dbReference type="ARBA" id="ARBA00004123"/>
    </source>
</evidence>
<proteinExistence type="predicted"/>
<dbReference type="FunFam" id="1.20.1160.11:FF:000003">
    <property type="entry name" value="Paired amphipathic helix SIN3-like protein"/>
    <property type="match status" value="1"/>
</dbReference>
<reference evidence="10 11" key="1">
    <citation type="submission" date="2023-08" db="EMBL/GenBank/DDBJ databases">
        <title>Black Yeasts Isolated from many extreme environments.</title>
        <authorList>
            <person name="Coleine C."/>
            <person name="Stajich J.E."/>
            <person name="Selbmann L."/>
        </authorList>
    </citation>
    <scope>NUCLEOTIDE SEQUENCE [LARGE SCALE GENOMIC DNA]</scope>
    <source>
        <strain evidence="10 11">CCFEE 5910</strain>
    </source>
</reference>
<dbReference type="GO" id="GO:0033698">
    <property type="term" value="C:Rpd3L complex"/>
    <property type="evidence" value="ECO:0007669"/>
    <property type="project" value="UniProtKB-ARBA"/>
</dbReference>
<dbReference type="PANTHER" id="PTHR12346">
    <property type="entry name" value="SIN3B-RELATED"/>
    <property type="match status" value="1"/>
</dbReference>
<dbReference type="InterPro" id="IPR013194">
    <property type="entry name" value="HDAC_interact_dom"/>
</dbReference>
<evidence type="ECO:0000256" key="7">
    <source>
        <dbReference type="PROSITE-ProRule" id="PRU00810"/>
    </source>
</evidence>
<dbReference type="InterPro" id="IPR039774">
    <property type="entry name" value="Sin3-like"/>
</dbReference>
<dbReference type="Pfam" id="PF02671">
    <property type="entry name" value="PAH"/>
    <property type="match status" value="3"/>
</dbReference>